<dbReference type="SUPFAM" id="SSF53335">
    <property type="entry name" value="S-adenosyl-L-methionine-dependent methyltransferases"/>
    <property type="match status" value="1"/>
</dbReference>
<dbReference type="AlphaFoldDB" id="A0A1C6UU99"/>
<evidence type="ECO:0000313" key="4">
    <source>
        <dbReference type="EMBL" id="SCL57622.1"/>
    </source>
</evidence>
<reference evidence="5" key="1">
    <citation type="submission" date="2016-06" db="EMBL/GenBank/DDBJ databases">
        <authorList>
            <person name="Varghese N."/>
            <person name="Submissions Spin"/>
        </authorList>
    </citation>
    <scope>NUCLEOTIDE SEQUENCE [LARGE SCALE GENOMIC DNA]</scope>
    <source>
        <strain evidence="5">DSM 44814</strain>
    </source>
</reference>
<dbReference type="InterPro" id="IPR050362">
    <property type="entry name" value="Cation-dep_OMT"/>
</dbReference>
<dbReference type="InterPro" id="IPR029063">
    <property type="entry name" value="SAM-dependent_MTases_sf"/>
</dbReference>
<dbReference type="Proteomes" id="UP000199696">
    <property type="component" value="Unassembled WGS sequence"/>
</dbReference>
<keyword evidence="1 4" id="KW-0489">Methyltransferase</keyword>
<dbReference type="GO" id="GO:0008171">
    <property type="term" value="F:O-methyltransferase activity"/>
    <property type="evidence" value="ECO:0007669"/>
    <property type="project" value="InterPro"/>
</dbReference>
<name>A0A1C6UU99_9ACTN</name>
<dbReference type="PANTHER" id="PTHR10509:SF14">
    <property type="entry name" value="CAFFEOYL-COA O-METHYLTRANSFERASE 3-RELATED"/>
    <property type="match status" value="1"/>
</dbReference>
<dbReference type="Gene3D" id="3.40.50.150">
    <property type="entry name" value="Vaccinia Virus protein VP39"/>
    <property type="match status" value="1"/>
</dbReference>
<evidence type="ECO:0000256" key="2">
    <source>
        <dbReference type="ARBA" id="ARBA00022679"/>
    </source>
</evidence>
<dbReference type="GO" id="GO:0032259">
    <property type="term" value="P:methylation"/>
    <property type="evidence" value="ECO:0007669"/>
    <property type="project" value="UniProtKB-KW"/>
</dbReference>
<keyword evidence="3" id="KW-0949">S-adenosyl-L-methionine</keyword>
<evidence type="ECO:0000256" key="1">
    <source>
        <dbReference type="ARBA" id="ARBA00022603"/>
    </source>
</evidence>
<protein>
    <submittedName>
        <fullName evidence="4">Caffeoyl-CoA O-methyltransferase</fullName>
    </submittedName>
</protein>
<sequence length="230" mass="24121">MSAAAGGGIAKHVPVNQVLREYLLASTTPPDPAVRALIAATDGLGEVAGMMVPAEQLALLTLLTRIAGARTVIDIGTLTGLSALAFARGLPPGGRVITCDNSDRWLDLARAHWQGAGVADRIDFRLGPAARTLRAMAGEPAVDLVFVDADKLNYPTYYDLAVPLLRPGGLLVLDNVLLDGFVTAPELAGESLQRRCAAVLREVNAAVAADDRLEAVMLPIADGLTIARKR</sequence>
<keyword evidence="5" id="KW-1185">Reference proteome</keyword>
<dbReference type="InterPro" id="IPR002935">
    <property type="entry name" value="SAM_O-MeTrfase"/>
</dbReference>
<dbReference type="RefSeq" id="WP_091119459.1">
    <property type="nucleotide sequence ID" value="NZ_FMHY01000002.1"/>
</dbReference>
<dbReference type="Pfam" id="PF01596">
    <property type="entry name" value="Methyltransf_3"/>
    <property type="match status" value="1"/>
</dbReference>
<dbReference type="CDD" id="cd02440">
    <property type="entry name" value="AdoMet_MTases"/>
    <property type="match status" value="1"/>
</dbReference>
<evidence type="ECO:0000256" key="3">
    <source>
        <dbReference type="ARBA" id="ARBA00022691"/>
    </source>
</evidence>
<dbReference type="PANTHER" id="PTHR10509">
    <property type="entry name" value="O-METHYLTRANSFERASE-RELATED"/>
    <property type="match status" value="1"/>
</dbReference>
<keyword evidence="2 4" id="KW-0808">Transferase</keyword>
<evidence type="ECO:0000313" key="5">
    <source>
        <dbReference type="Proteomes" id="UP000199696"/>
    </source>
</evidence>
<accession>A0A1C6UU99</accession>
<dbReference type="PROSITE" id="PS51682">
    <property type="entry name" value="SAM_OMT_I"/>
    <property type="match status" value="1"/>
</dbReference>
<dbReference type="GO" id="GO:0008757">
    <property type="term" value="F:S-adenosylmethionine-dependent methyltransferase activity"/>
    <property type="evidence" value="ECO:0007669"/>
    <property type="project" value="TreeGrafter"/>
</dbReference>
<dbReference type="OrthoDB" id="9799672at2"/>
<organism evidence="4 5">
    <name type="scientific">Micromonospora eburnea</name>
    <dbReference type="NCBI Taxonomy" id="227316"/>
    <lineage>
        <taxon>Bacteria</taxon>
        <taxon>Bacillati</taxon>
        <taxon>Actinomycetota</taxon>
        <taxon>Actinomycetes</taxon>
        <taxon>Micromonosporales</taxon>
        <taxon>Micromonosporaceae</taxon>
        <taxon>Micromonospora</taxon>
    </lineage>
</organism>
<dbReference type="EMBL" id="FMHY01000002">
    <property type="protein sequence ID" value="SCL57622.1"/>
    <property type="molecule type" value="Genomic_DNA"/>
</dbReference>
<dbReference type="STRING" id="227316.GA0070604_3659"/>
<gene>
    <name evidence="4" type="ORF">GA0070604_3659</name>
</gene>
<proteinExistence type="predicted"/>